<accession>A0A6J5NJ99</accession>
<name>A0A6J5NJ99_9CAUD</name>
<dbReference type="EMBL" id="LR796441">
    <property type="protein sequence ID" value="CAB4144971.1"/>
    <property type="molecule type" value="Genomic_DNA"/>
</dbReference>
<sequence length="80" mass="8811">MTVTSGNFPAGKFQINITPHGVGLLVRVTNRNNDGWIEGKHWFSNITVFAEKVAELAYLIGGNEQDQAEIRKVVGRLASK</sequence>
<gene>
    <name evidence="1" type="ORF">UFOVP467_31</name>
    <name evidence="2" type="ORF">UFOVP657_3</name>
</gene>
<organism evidence="2">
    <name type="scientific">uncultured Caudovirales phage</name>
    <dbReference type="NCBI Taxonomy" id="2100421"/>
    <lineage>
        <taxon>Viruses</taxon>
        <taxon>Duplodnaviria</taxon>
        <taxon>Heunggongvirae</taxon>
        <taxon>Uroviricota</taxon>
        <taxon>Caudoviricetes</taxon>
        <taxon>Peduoviridae</taxon>
        <taxon>Maltschvirus</taxon>
        <taxon>Maltschvirus maltsch</taxon>
    </lineage>
</organism>
<protein>
    <submittedName>
        <fullName evidence="2">Uncharacterized protein</fullName>
    </submittedName>
</protein>
<dbReference type="EMBL" id="LR796634">
    <property type="protein sequence ID" value="CAB4155464.1"/>
    <property type="molecule type" value="Genomic_DNA"/>
</dbReference>
<evidence type="ECO:0000313" key="2">
    <source>
        <dbReference type="EMBL" id="CAB4155464.1"/>
    </source>
</evidence>
<proteinExistence type="predicted"/>
<evidence type="ECO:0000313" key="1">
    <source>
        <dbReference type="EMBL" id="CAB4144971.1"/>
    </source>
</evidence>
<reference evidence="2" key="1">
    <citation type="submission" date="2020-04" db="EMBL/GenBank/DDBJ databases">
        <authorList>
            <person name="Chiriac C."/>
            <person name="Salcher M."/>
            <person name="Ghai R."/>
            <person name="Kavagutti S V."/>
        </authorList>
    </citation>
    <scope>NUCLEOTIDE SEQUENCE</scope>
</reference>